<gene>
    <name evidence="6" type="ORF">KDAU_58030</name>
</gene>
<evidence type="ECO:0000256" key="5">
    <source>
        <dbReference type="SAM" id="Phobius"/>
    </source>
</evidence>
<keyword evidence="1 3" id="KW-0853">WD repeat</keyword>
<dbReference type="SMART" id="SM00320">
    <property type="entry name" value="WD40"/>
    <property type="match status" value="4"/>
</dbReference>
<evidence type="ECO:0000313" key="6">
    <source>
        <dbReference type="EMBL" id="GCE08474.1"/>
    </source>
</evidence>
<dbReference type="OrthoDB" id="144556at2"/>
<keyword evidence="2" id="KW-0677">Repeat</keyword>
<dbReference type="InterPro" id="IPR001680">
    <property type="entry name" value="WD40_rpt"/>
</dbReference>
<feature type="region of interest" description="Disordered" evidence="4">
    <location>
        <begin position="1"/>
        <end position="44"/>
    </location>
</feature>
<evidence type="ECO:0000256" key="4">
    <source>
        <dbReference type="SAM" id="MobiDB-lite"/>
    </source>
</evidence>
<feature type="repeat" description="WD" evidence="3">
    <location>
        <begin position="567"/>
        <end position="592"/>
    </location>
</feature>
<keyword evidence="5" id="KW-0812">Transmembrane</keyword>
<dbReference type="InterPro" id="IPR019775">
    <property type="entry name" value="WD40_repeat_CS"/>
</dbReference>
<sequence>MARDESDHQRFAEGENASGQGRRGKSDDAPGLSLPPLTYFGLGKSEADDARSDEQLLADLQHPDWPVRVSTLKQLGRREGRLPLDTLLTSLQDEHKAVRAAAARILGTLKEDIPLTPLLTALYDTDWHVRSCVVHALAQHVQRVPLDALVYTLGDQDETVRAAAVTALGKMGERAPLDALSACLHDPSWMVREAAVLALGDLGERVPRPLLLRALADSDTNVQRAAEDVLGDLSGAALQRWASQQQSAKDTFLLPSEANVFQAHEEQTATSLSDADGSQSFHLLSRLSVFIRAVRPMGLSILIGMLLICVFAILPPPLMAPAESNHIIEYAHYHDIGGKSSGITWLDKGQFAWADGRGAVQIASAVAPQSMTMYNTSSTILDLTRIGHSFYTAELQQGILRLRKDNQRTILSIPTSSQIAIASFSPDGHYVALALNDVSAVTTISIWDTATGHYLSSYTAQQGTITAIAWPPRGNVLASVGVSTDHDGQQNWKIEMWDVRTGHSTLTQEFIPYLSLSQAVIGLSWSPDGMRLAYTLADGVIHIHDRVTLIDGTYNAGSLTKGDWRGAIAWSPDGRYLASTNQNGEVQVWNVSGDSNDGQLVCIYMRHKTLVDAISWAPNDSVDRILSTDISGNLFVWDVKEH</sequence>
<comment type="caution">
    <text evidence="6">The sequence shown here is derived from an EMBL/GenBank/DDBJ whole genome shotgun (WGS) entry which is preliminary data.</text>
</comment>
<dbReference type="PANTHER" id="PTHR12697">
    <property type="entry name" value="PBS LYASE HEAT-LIKE PROTEIN"/>
    <property type="match status" value="1"/>
</dbReference>
<evidence type="ECO:0000256" key="2">
    <source>
        <dbReference type="ARBA" id="ARBA00022737"/>
    </source>
</evidence>
<dbReference type="AlphaFoldDB" id="A0A401ZNV2"/>
<dbReference type="PROSITE" id="PS50294">
    <property type="entry name" value="WD_REPEATS_REGION"/>
    <property type="match status" value="1"/>
</dbReference>
<proteinExistence type="predicted"/>
<dbReference type="Pfam" id="PF00400">
    <property type="entry name" value="WD40"/>
    <property type="match status" value="2"/>
</dbReference>
<keyword evidence="7" id="KW-1185">Reference proteome</keyword>
<dbReference type="PROSITE" id="PS00678">
    <property type="entry name" value="WD_REPEATS_1"/>
    <property type="match status" value="1"/>
</dbReference>
<accession>A0A401ZNV2</accession>
<dbReference type="Proteomes" id="UP000287224">
    <property type="component" value="Unassembled WGS sequence"/>
</dbReference>
<evidence type="ECO:0000256" key="3">
    <source>
        <dbReference type="PROSITE-ProRule" id="PRU00221"/>
    </source>
</evidence>
<keyword evidence="5" id="KW-0472">Membrane</keyword>
<dbReference type="SMART" id="SM00567">
    <property type="entry name" value="EZ_HEAT"/>
    <property type="match status" value="5"/>
</dbReference>
<dbReference type="InterPro" id="IPR016024">
    <property type="entry name" value="ARM-type_fold"/>
</dbReference>
<dbReference type="InterPro" id="IPR004155">
    <property type="entry name" value="PBS_lyase_HEAT"/>
</dbReference>
<dbReference type="Gene3D" id="2.130.10.10">
    <property type="entry name" value="YVTN repeat-like/Quinoprotein amine dehydrogenase"/>
    <property type="match status" value="2"/>
</dbReference>
<feature type="transmembrane region" description="Helical" evidence="5">
    <location>
        <begin position="293"/>
        <end position="314"/>
    </location>
</feature>
<dbReference type="Gene3D" id="1.25.10.10">
    <property type="entry name" value="Leucine-rich Repeat Variant"/>
    <property type="match status" value="2"/>
</dbReference>
<keyword evidence="5" id="KW-1133">Transmembrane helix</keyword>
<evidence type="ECO:0000313" key="7">
    <source>
        <dbReference type="Proteomes" id="UP000287224"/>
    </source>
</evidence>
<evidence type="ECO:0000256" key="1">
    <source>
        <dbReference type="ARBA" id="ARBA00022574"/>
    </source>
</evidence>
<dbReference type="Pfam" id="PF13646">
    <property type="entry name" value="HEAT_2"/>
    <property type="match status" value="2"/>
</dbReference>
<dbReference type="SUPFAM" id="SSF50978">
    <property type="entry name" value="WD40 repeat-like"/>
    <property type="match status" value="1"/>
</dbReference>
<reference evidence="7" key="1">
    <citation type="submission" date="2018-12" db="EMBL/GenBank/DDBJ databases">
        <title>Tengunoibacter tsumagoiensis gen. nov., sp. nov., Dictyobacter kobayashii sp. nov., D. alpinus sp. nov., and D. joshuensis sp. nov. and description of Dictyobacteraceae fam. nov. within the order Ktedonobacterales isolated from Tengu-no-mugimeshi.</title>
        <authorList>
            <person name="Wang C.M."/>
            <person name="Zheng Y."/>
            <person name="Sakai Y."/>
            <person name="Toyoda A."/>
            <person name="Minakuchi Y."/>
            <person name="Abe K."/>
            <person name="Yokota A."/>
            <person name="Yabe S."/>
        </authorList>
    </citation>
    <scope>NUCLEOTIDE SEQUENCE [LARGE SCALE GENOMIC DNA]</scope>
    <source>
        <strain evidence="7">S-27</strain>
    </source>
</reference>
<dbReference type="EMBL" id="BIFQ01000002">
    <property type="protein sequence ID" value="GCE08474.1"/>
    <property type="molecule type" value="Genomic_DNA"/>
</dbReference>
<dbReference type="GO" id="GO:0016491">
    <property type="term" value="F:oxidoreductase activity"/>
    <property type="evidence" value="ECO:0007669"/>
    <property type="project" value="TreeGrafter"/>
</dbReference>
<organism evidence="6 7">
    <name type="scientific">Dictyobacter aurantiacus</name>
    <dbReference type="NCBI Taxonomy" id="1936993"/>
    <lineage>
        <taxon>Bacteria</taxon>
        <taxon>Bacillati</taxon>
        <taxon>Chloroflexota</taxon>
        <taxon>Ktedonobacteria</taxon>
        <taxon>Ktedonobacterales</taxon>
        <taxon>Dictyobacteraceae</taxon>
        <taxon>Dictyobacter</taxon>
    </lineage>
</organism>
<dbReference type="InterPro" id="IPR036322">
    <property type="entry name" value="WD40_repeat_dom_sf"/>
</dbReference>
<feature type="compositionally biased region" description="Basic and acidic residues" evidence="4">
    <location>
        <begin position="1"/>
        <end position="13"/>
    </location>
</feature>
<name>A0A401ZNV2_9CHLR</name>
<dbReference type="SUPFAM" id="SSF48371">
    <property type="entry name" value="ARM repeat"/>
    <property type="match status" value="1"/>
</dbReference>
<dbReference type="InterPro" id="IPR011989">
    <property type="entry name" value="ARM-like"/>
</dbReference>
<dbReference type="RefSeq" id="WP_126601009.1">
    <property type="nucleotide sequence ID" value="NZ_BIFQ01000002.1"/>
</dbReference>
<feature type="repeat" description="WD" evidence="3">
    <location>
        <begin position="604"/>
        <end position="642"/>
    </location>
</feature>
<dbReference type="InterPro" id="IPR015943">
    <property type="entry name" value="WD40/YVTN_repeat-like_dom_sf"/>
</dbReference>
<dbReference type="PROSITE" id="PS50082">
    <property type="entry name" value="WD_REPEATS_2"/>
    <property type="match status" value="2"/>
</dbReference>
<dbReference type="PANTHER" id="PTHR12697:SF5">
    <property type="entry name" value="DEOXYHYPUSINE HYDROXYLASE"/>
    <property type="match status" value="1"/>
</dbReference>
<protein>
    <submittedName>
        <fullName evidence="6">Uncharacterized protein</fullName>
    </submittedName>
</protein>